<dbReference type="PROSITE" id="PS51379">
    <property type="entry name" value="4FE4S_FER_2"/>
    <property type="match status" value="2"/>
</dbReference>
<protein>
    <recommendedName>
        <fullName evidence="8">4Fe-4S ferredoxin-type domain-containing protein</fullName>
    </recommendedName>
</protein>
<evidence type="ECO:0000256" key="2">
    <source>
        <dbReference type="ARBA" id="ARBA00022485"/>
    </source>
</evidence>
<keyword evidence="6" id="KW-0408">Iron</keyword>
<comment type="caution">
    <text evidence="9">The sequence shown here is derived from an EMBL/GenBank/DDBJ whole genome shotgun (WGS) entry which is preliminary data.</text>
</comment>
<dbReference type="InterPro" id="IPR017900">
    <property type="entry name" value="4Fe4S_Fe_S_CS"/>
</dbReference>
<dbReference type="Pfam" id="PF13247">
    <property type="entry name" value="Fer4_11"/>
    <property type="match status" value="1"/>
</dbReference>
<accession>X0TTU5</accession>
<evidence type="ECO:0000256" key="6">
    <source>
        <dbReference type="ARBA" id="ARBA00023004"/>
    </source>
</evidence>
<proteinExistence type="predicted"/>
<evidence type="ECO:0000256" key="4">
    <source>
        <dbReference type="ARBA" id="ARBA00022737"/>
    </source>
</evidence>
<keyword evidence="2" id="KW-0004">4Fe-4S</keyword>
<dbReference type="PROSITE" id="PS00198">
    <property type="entry name" value="4FE4S_FER_1"/>
    <property type="match status" value="1"/>
</dbReference>
<dbReference type="PANTHER" id="PTHR43177">
    <property type="entry name" value="PROTEIN NRFC"/>
    <property type="match status" value="1"/>
</dbReference>
<evidence type="ECO:0000256" key="7">
    <source>
        <dbReference type="ARBA" id="ARBA00023014"/>
    </source>
</evidence>
<evidence type="ECO:0000256" key="1">
    <source>
        <dbReference type="ARBA" id="ARBA00022448"/>
    </source>
</evidence>
<gene>
    <name evidence="9" type="ORF">S01H1_16176</name>
</gene>
<organism evidence="9">
    <name type="scientific">marine sediment metagenome</name>
    <dbReference type="NCBI Taxonomy" id="412755"/>
    <lineage>
        <taxon>unclassified sequences</taxon>
        <taxon>metagenomes</taxon>
        <taxon>ecological metagenomes</taxon>
    </lineage>
</organism>
<dbReference type="GO" id="GO:0046872">
    <property type="term" value="F:metal ion binding"/>
    <property type="evidence" value="ECO:0007669"/>
    <property type="project" value="UniProtKB-KW"/>
</dbReference>
<dbReference type="AlphaFoldDB" id="X0TTU5"/>
<dbReference type="InterPro" id="IPR017896">
    <property type="entry name" value="4Fe4S_Fe-S-bd"/>
</dbReference>
<keyword evidence="5" id="KW-0249">Electron transport</keyword>
<feature type="non-terminal residue" evidence="9">
    <location>
        <position position="151"/>
    </location>
</feature>
<dbReference type="PANTHER" id="PTHR43177:SF5">
    <property type="entry name" value="ANAEROBIC DIMETHYL SULFOXIDE REDUCTASE CHAIN B-RELATED"/>
    <property type="match status" value="1"/>
</dbReference>
<keyword evidence="7" id="KW-0411">Iron-sulfur</keyword>
<evidence type="ECO:0000256" key="5">
    <source>
        <dbReference type="ARBA" id="ARBA00022982"/>
    </source>
</evidence>
<reference evidence="9" key="1">
    <citation type="journal article" date="2014" name="Front. Microbiol.">
        <title>High frequency of phylogenetically diverse reductive dehalogenase-homologous genes in deep subseafloor sedimentary metagenomes.</title>
        <authorList>
            <person name="Kawai M."/>
            <person name="Futagami T."/>
            <person name="Toyoda A."/>
            <person name="Takaki Y."/>
            <person name="Nishi S."/>
            <person name="Hori S."/>
            <person name="Arai W."/>
            <person name="Tsubouchi T."/>
            <person name="Morono Y."/>
            <person name="Uchiyama I."/>
            <person name="Ito T."/>
            <person name="Fujiyama A."/>
            <person name="Inagaki F."/>
            <person name="Takami H."/>
        </authorList>
    </citation>
    <scope>NUCLEOTIDE SEQUENCE</scope>
    <source>
        <strain evidence="9">Expedition CK06-06</strain>
    </source>
</reference>
<keyword evidence="4" id="KW-0677">Repeat</keyword>
<dbReference type="EMBL" id="BARS01008488">
    <property type="protein sequence ID" value="GAF79535.1"/>
    <property type="molecule type" value="Genomic_DNA"/>
</dbReference>
<feature type="domain" description="4Fe-4S ferredoxin-type" evidence="8">
    <location>
        <begin position="88"/>
        <end position="117"/>
    </location>
</feature>
<evidence type="ECO:0000256" key="3">
    <source>
        <dbReference type="ARBA" id="ARBA00022723"/>
    </source>
</evidence>
<sequence length="151" mass="16819">MAKRYGLVIDLERCTGCDTCTIACKVENKMEVGSGVRVETVEGTHRDSPAGKYPDLSIYYLPIACMHCDQPPCRDACHAEAIYQRPDGIVLIDEEKCDGCQECLPACPYQALVYDPDRNVVRKCNLCFERLDQGFEPFCALCCGVDAIFYG</sequence>
<evidence type="ECO:0000313" key="9">
    <source>
        <dbReference type="EMBL" id="GAF79535.1"/>
    </source>
</evidence>
<evidence type="ECO:0000259" key="8">
    <source>
        <dbReference type="PROSITE" id="PS51379"/>
    </source>
</evidence>
<dbReference type="Gene3D" id="3.30.70.20">
    <property type="match status" value="2"/>
</dbReference>
<keyword evidence="1" id="KW-0813">Transport</keyword>
<keyword evidence="3" id="KW-0479">Metal-binding</keyword>
<feature type="domain" description="4Fe-4S ferredoxin-type" evidence="8">
    <location>
        <begin position="5"/>
        <end position="35"/>
    </location>
</feature>
<name>X0TTU5_9ZZZZ</name>
<dbReference type="InterPro" id="IPR050954">
    <property type="entry name" value="ET_IronSulfur_Cluster-Binding"/>
</dbReference>
<dbReference type="GO" id="GO:0051539">
    <property type="term" value="F:4 iron, 4 sulfur cluster binding"/>
    <property type="evidence" value="ECO:0007669"/>
    <property type="project" value="UniProtKB-KW"/>
</dbReference>
<dbReference type="SUPFAM" id="SSF54862">
    <property type="entry name" value="4Fe-4S ferredoxins"/>
    <property type="match status" value="1"/>
</dbReference>